<keyword evidence="4" id="KW-0249">Electron transport</keyword>
<evidence type="ECO:0000256" key="2">
    <source>
        <dbReference type="ARBA" id="ARBA00022617"/>
    </source>
</evidence>
<protein>
    <submittedName>
        <fullName evidence="9">C-type cytochrome</fullName>
    </submittedName>
</protein>
<evidence type="ECO:0000313" key="10">
    <source>
        <dbReference type="Proteomes" id="UP001241056"/>
    </source>
</evidence>
<evidence type="ECO:0000256" key="3">
    <source>
        <dbReference type="ARBA" id="ARBA00022723"/>
    </source>
</evidence>
<dbReference type="PANTHER" id="PTHR40942">
    <property type="match status" value="1"/>
</dbReference>
<dbReference type="Proteomes" id="UP001241056">
    <property type="component" value="Unassembled WGS sequence"/>
</dbReference>
<evidence type="ECO:0000256" key="4">
    <source>
        <dbReference type="ARBA" id="ARBA00022982"/>
    </source>
</evidence>
<accession>A0ABT7SMB5</accession>
<feature type="chain" id="PRO_5046272724" evidence="7">
    <location>
        <begin position="25"/>
        <end position="166"/>
    </location>
</feature>
<evidence type="ECO:0000256" key="7">
    <source>
        <dbReference type="SAM" id="SignalP"/>
    </source>
</evidence>
<feature type="signal peptide" evidence="7">
    <location>
        <begin position="1"/>
        <end position="24"/>
    </location>
</feature>
<keyword evidence="5 6" id="KW-0408">Iron</keyword>
<dbReference type="PANTHER" id="PTHR40942:SF4">
    <property type="entry name" value="CYTOCHROME C5"/>
    <property type="match status" value="1"/>
</dbReference>
<evidence type="ECO:0000256" key="1">
    <source>
        <dbReference type="ARBA" id="ARBA00022448"/>
    </source>
</evidence>
<dbReference type="InterPro" id="IPR036909">
    <property type="entry name" value="Cyt_c-like_dom_sf"/>
</dbReference>
<sequence>MNLIKKLFLMPAAALILMTGVAQADTDEAISERLKPVGTVCIKGQDCNGGDVKKAPVQAETESTTEAAATDTAVEAPAEPVAAASAGRSGEQIATQSCNVCHGTGILDAPVVGDKAAWAARADAAGGLDGLLKISKEGKGAMPPMGTCADCTDAELIAAIQNMSGL</sequence>
<dbReference type="InterPro" id="IPR009056">
    <property type="entry name" value="Cyt_c-like_dom"/>
</dbReference>
<keyword evidence="10" id="KW-1185">Reference proteome</keyword>
<evidence type="ECO:0000313" key="9">
    <source>
        <dbReference type="EMBL" id="MDM7856712.1"/>
    </source>
</evidence>
<evidence type="ECO:0000256" key="6">
    <source>
        <dbReference type="PROSITE-ProRule" id="PRU00433"/>
    </source>
</evidence>
<dbReference type="Pfam" id="PF13442">
    <property type="entry name" value="Cytochrome_CBB3"/>
    <property type="match status" value="1"/>
</dbReference>
<dbReference type="PRINTS" id="PR00607">
    <property type="entry name" value="CYTCHROMECIE"/>
</dbReference>
<feature type="domain" description="Cytochrome c" evidence="8">
    <location>
        <begin position="85"/>
        <end position="164"/>
    </location>
</feature>
<keyword evidence="3 6" id="KW-0479">Metal-binding</keyword>
<comment type="caution">
    <text evidence="9">The sequence shown here is derived from an EMBL/GenBank/DDBJ whole genome shotgun (WGS) entry which is preliminary data.</text>
</comment>
<evidence type="ECO:0000259" key="8">
    <source>
        <dbReference type="PROSITE" id="PS51007"/>
    </source>
</evidence>
<reference evidence="9 10" key="1">
    <citation type="submission" date="2023-06" db="EMBL/GenBank/DDBJ databases">
        <title>Thiopseudomonas sp. CY1220 draft genome sequence.</title>
        <authorList>
            <person name="Zhao G."/>
            <person name="An M."/>
        </authorList>
    </citation>
    <scope>NUCLEOTIDE SEQUENCE [LARGE SCALE GENOMIC DNA]</scope>
    <source>
        <strain evidence="9 10">CY1220</strain>
    </source>
</reference>
<name>A0ABT7SMB5_9GAMM</name>
<dbReference type="RefSeq" id="WP_289409276.1">
    <property type="nucleotide sequence ID" value="NZ_JAUCDY010000001.1"/>
</dbReference>
<dbReference type="EMBL" id="JAUCDY010000001">
    <property type="protein sequence ID" value="MDM7856712.1"/>
    <property type="molecule type" value="Genomic_DNA"/>
</dbReference>
<dbReference type="Gene3D" id="1.10.760.10">
    <property type="entry name" value="Cytochrome c-like domain"/>
    <property type="match status" value="1"/>
</dbReference>
<evidence type="ECO:0000256" key="5">
    <source>
        <dbReference type="ARBA" id="ARBA00023004"/>
    </source>
</evidence>
<organism evidence="9 10">
    <name type="scientific">Thiopseudomonas acetoxidans</name>
    <dbReference type="NCBI Taxonomy" id="3041622"/>
    <lineage>
        <taxon>Bacteria</taxon>
        <taxon>Pseudomonadati</taxon>
        <taxon>Pseudomonadota</taxon>
        <taxon>Gammaproteobacteria</taxon>
        <taxon>Pseudomonadales</taxon>
        <taxon>Pseudomonadaceae</taxon>
        <taxon>Thiopseudomonas</taxon>
    </lineage>
</organism>
<keyword evidence="7" id="KW-0732">Signal</keyword>
<dbReference type="PROSITE" id="PS51007">
    <property type="entry name" value="CYTC"/>
    <property type="match status" value="1"/>
</dbReference>
<proteinExistence type="predicted"/>
<keyword evidence="1" id="KW-0813">Transport</keyword>
<dbReference type="InterPro" id="IPR002323">
    <property type="entry name" value="Cyt_CIE"/>
</dbReference>
<gene>
    <name evidence="9" type="ORF">QEZ41_00205</name>
</gene>
<dbReference type="SUPFAM" id="SSF46626">
    <property type="entry name" value="Cytochrome c"/>
    <property type="match status" value="1"/>
</dbReference>
<keyword evidence="2 6" id="KW-0349">Heme</keyword>